<evidence type="ECO:0000313" key="2">
    <source>
        <dbReference type="Proteomes" id="UP000054826"/>
    </source>
</evidence>
<reference evidence="1 2" key="1">
    <citation type="submission" date="2015-01" db="EMBL/GenBank/DDBJ databases">
        <title>Evolution of Trichinella species and genotypes.</title>
        <authorList>
            <person name="Korhonen P.K."/>
            <person name="Edoardo P."/>
            <person name="Giuseppe L.R."/>
            <person name="Gasser R.B."/>
        </authorList>
    </citation>
    <scope>NUCLEOTIDE SEQUENCE [LARGE SCALE GENOMIC DNA]</scope>
    <source>
        <strain evidence="1">ISS176</strain>
    </source>
</reference>
<gene>
    <name evidence="1" type="ORF">T4C_8397</name>
</gene>
<name>A0A0V1K138_TRIPS</name>
<dbReference type="AlphaFoldDB" id="A0A0V1K138"/>
<dbReference type="EMBL" id="JYDV01000024">
    <property type="protein sequence ID" value="KRZ40854.1"/>
    <property type="molecule type" value="Genomic_DNA"/>
</dbReference>
<proteinExistence type="predicted"/>
<organism evidence="1 2">
    <name type="scientific">Trichinella pseudospiralis</name>
    <name type="common">Parasitic roundworm</name>
    <dbReference type="NCBI Taxonomy" id="6337"/>
    <lineage>
        <taxon>Eukaryota</taxon>
        <taxon>Metazoa</taxon>
        <taxon>Ecdysozoa</taxon>
        <taxon>Nematoda</taxon>
        <taxon>Enoplea</taxon>
        <taxon>Dorylaimia</taxon>
        <taxon>Trichinellida</taxon>
        <taxon>Trichinellidae</taxon>
        <taxon>Trichinella</taxon>
    </lineage>
</organism>
<comment type="caution">
    <text evidence="1">The sequence shown here is derived from an EMBL/GenBank/DDBJ whole genome shotgun (WGS) entry which is preliminary data.</text>
</comment>
<evidence type="ECO:0000313" key="1">
    <source>
        <dbReference type="EMBL" id="KRZ40854.1"/>
    </source>
</evidence>
<sequence>MGTTQNRTQTVRSRRNEDMRCLRLLLCPNCVRLSERENLYVRSIKFDVEQFEQLKLLLF</sequence>
<accession>A0A0V1K138</accession>
<protein>
    <submittedName>
        <fullName evidence="1">Uncharacterized protein</fullName>
    </submittedName>
</protein>
<dbReference type="Proteomes" id="UP000054826">
    <property type="component" value="Unassembled WGS sequence"/>
</dbReference>